<feature type="chain" id="PRO_5032414225" evidence="4">
    <location>
        <begin position="24"/>
        <end position="254"/>
    </location>
</feature>
<dbReference type="EMBL" id="DSVI01000016">
    <property type="protein sequence ID" value="HGT48427.1"/>
    <property type="molecule type" value="Genomic_DNA"/>
</dbReference>
<feature type="repeat" description="TPR" evidence="3">
    <location>
        <begin position="141"/>
        <end position="174"/>
    </location>
</feature>
<name>A0A832DP82_9BACT</name>
<feature type="repeat" description="TPR" evidence="3">
    <location>
        <begin position="97"/>
        <end position="130"/>
    </location>
</feature>
<accession>A0A832DP82</accession>
<dbReference type="Pfam" id="PF13174">
    <property type="entry name" value="TPR_6"/>
    <property type="match status" value="1"/>
</dbReference>
<keyword evidence="4" id="KW-0732">Signal</keyword>
<keyword evidence="1" id="KW-0677">Repeat</keyword>
<evidence type="ECO:0000256" key="1">
    <source>
        <dbReference type="ARBA" id="ARBA00022737"/>
    </source>
</evidence>
<evidence type="ECO:0000313" key="5">
    <source>
        <dbReference type="EMBL" id="HGT48427.1"/>
    </source>
</evidence>
<comment type="caution">
    <text evidence="5">The sequence shown here is derived from an EMBL/GenBank/DDBJ whole genome shotgun (WGS) entry which is preliminary data.</text>
</comment>
<dbReference type="InterPro" id="IPR019734">
    <property type="entry name" value="TPR_rpt"/>
</dbReference>
<dbReference type="InterPro" id="IPR011990">
    <property type="entry name" value="TPR-like_helical_dom_sf"/>
</dbReference>
<dbReference type="SUPFAM" id="SSF48452">
    <property type="entry name" value="TPR-like"/>
    <property type="match status" value="1"/>
</dbReference>
<dbReference type="PANTHER" id="PTHR44749">
    <property type="entry name" value="SUPPRESSOR OF RPS4-RLD 1"/>
    <property type="match status" value="1"/>
</dbReference>
<dbReference type="AlphaFoldDB" id="A0A832DP82"/>
<protein>
    <submittedName>
        <fullName evidence="5">Tetratricopeptide repeat protein</fullName>
    </submittedName>
</protein>
<dbReference type="PANTHER" id="PTHR44749:SF1">
    <property type="entry name" value="TETRATRICOPEPTIDE-LIKE HELICAL DOMAIN-CONTAINING PROTEIN"/>
    <property type="match status" value="1"/>
</dbReference>
<dbReference type="InterPro" id="IPR013105">
    <property type="entry name" value="TPR_2"/>
</dbReference>
<dbReference type="Pfam" id="PF07719">
    <property type="entry name" value="TPR_2"/>
    <property type="match status" value="1"/>
</dbReference>
<feature type="signal peptide" evidence="4">
    <location>
        <begin position="1"/>
        <end position="23"/>
    </location>
</feature>
<dbReference type="InterPro" id="IPR044650">
    <property type="entry name" value="SRFR1-like"/>
</dbReference>
<dbReference type="SMART" id="SM00028">
    <property type="entry name" value="TPR"/>
    <property type="match status" value="6"/>
</dbReference>
<feature type="repeat" description="TPR" evidence="3">
    <location>
        <begin position="63"/>
        <end position="96"/>
    </location>
</feature>
<dbReference type="GO" id="GO:0045892">
    <property type="term" value="P:negative regulation of DNA-templated transcription"/>
    <property type="evidence" value="ECO:0007669"/>
    <property type="project" value="InterPro"/>
</dbReference>
<evidence type="ECO:0000256" key="2">
    <source>
        <dbReference type="ARBA" id="ARBA00022803"/>
    </source>
</evidence>
<sequence>MMLNKFFQLVLSVSLIFAAANFAQEMKPEAGKLYNEGNSLLKAGNYNGAVDKYNQALAIEKDYRIYYQKGVALKKADKLDESRIAFEECLKLSPNNEAALNALGGTYFSMGDYNIAIETFEKVLSVSKNNSVKDKVKKNMSLAYTKLGSQAMSSGNANKAVEYLTKAVELDKYDAAYLLLAQLYQELGQYDNSIKAAEDALKYRAKINKGGAYYYMGLSYKGKGDMAKAKEMFNQAKGDPSYRANAEYQLGLMK</sequence>
<keyword evidence="2 3" id="KW-0802">TPR repeat</keyword>
<evidence type="ECO:0000256" key="4">
    <source>
        <dbReference type="SAM" id="SignalP"/>
    </source>
</evidence>
<gene>
    <name evidence="5" type="ORF">ENS56_10350</name>
</gene>
<proteinExistence type="predicted"/>
<reference evidence="5" key="1">
    <citation type="journal article" date="2020" name="mSystems">
        <title>Genome- and Community-Level Interaction Insights into Carbon Utilization and Element Cycling Functions of Hydrothermarchaeota in Hydrothermal Sediment.</title>
        <authorList>
            <person name="Zhou Z."/>
            <person name="Liu Y."/>
            <person name="Xu W."/>
            <person name="Pan J."/>
            <person name="Luo Z.H."/>
            <person name="Li M."/>
        </authorList>
    </citation>
    <scope>NUCLEOTIDE SEQUENCE [LARGE SCALE GENOMIC DNA]</scope>
    <source>
        <strain evidence="5">SpSt-500</strain>
    </source>
</reference>
<dbReference type="Pfam" id="PF13181">
    <property type="entry name" value="TPR_8"/>
    <property type="match status" value="4"/>
</dbReference>
<evidence type="ECO:0000256" key="3">
    <source>
        <dbReference type="PROSITE-ProRule" id="PRU00339"/>
    </source>
</evidence>
<dbReference type="Gene3D" id="1.25.40.10">
    <property type="entry name" value="Tetratricopeptide repeat domain"/>
    <property type="match status" value="2"/>
</dbReference>
<organism evidence="5">
    <name type="scientific">Ignavibacterium album</name>
    <dbReference type="NCBI Taxonomy" id="591197"/>
    <lineage>
        <taxon>Bacteria</taxon>
        <taxon>Pseudomonadati</taxon>
        <taxon>Ignavibacteriota</taxon>
        <taxon>Ignavibacteria</taxon>
        <taxon>Ignavibacteriales</taxon>
        <taxon>Ignavibacteriaceae</taxon>
        <taxon>Ignavibacterium</taxon>
    </lineage>
</organism>
<dbReference type="PROSITE" id="PS50005">
    <property type="entry name" value="TPR"/>
    <property type="match status" value="3"/>
</dbReference>